<dbReference type="Proteomes" id="UP000255169">
    <property type="component" value="Unassembled WGS sequence"/>
</dbReference>
<reference evidence="3" key="1">
    <citation type="journal article" date="2015" name="Genome Announc.">
        <title>Complete Genome Sequence of Yersinia ruckeri Strain CSF007-82, Etiologic Agent of Red Mouth Disease in Salmonid Fish.</title>
        <authorList>
            <person name="Nelson M.C."/>
            <person name="LaPatra S.E."/>
            <person name="Welch T.J."/>
            <person name="Graf J."/>
        </authorList>
    </citation>
    <scope>NUCLEOTIDE SEQUENCE</scope>
    <source>
        <strain evidence="3">CSF007-82</strain>
    </source>
</reference>
<dbReference type="RefSeq" id="WP_004718704.1">
    <property type="nucleotide sequence ID" value="NZ_CABIHR010000029.1"/>
</dbReference>
<dbReference type="KEGG" id="yrb:UGYR_14555"/>
<evidence type="ECO:0000256" key="2">
    <source>
        <dbReference type="SAM" id="SignalP"/>
    </source>
</evidence>
<evidence type="ECO:0000313" key="5">
    <source>
        <dbReference type="Proteomes" id="UP000255169"/>
    </source>
</evidence>
<dbReference type="AlphaFoldDB" id="A0A085U5B1"/>
<dbReference type="InterPro" id="IPR010994">
    <property type="entry name" value="RuvA_2-like"/>
</dbReference>
<dbReference type="GeneID" id="66878689"/>
<dbReference type="NCBIfam" id="TIGR00426">
    <property type="entry name" value="competence protein ComEA helix-hairpin-helix repeat region"/>
    <property type="match status" value="1"/>
</dbReference>
<keyword evidence="5" id="KW-1185">Reference proteome</keyword>
<evidence type="ECO:0000256" key="1">
    <source>
        <dbReference type="SAM" id="MobiDB-lite"/>
    </source>
</evidence>
<accession>A0A085U5B1</accession>
<feature type="chain" id="PRO_5015029274" evidence="2">
    <location>
        <begin position="27"/>
        <end position="132"/>
    </location>
</feature>
<dbReference type="OrthoDB" id="7510573at2"/>
<dbReference type="eggNOG" id="COG1555">
    <property type="taxonomic scope" value="Bacteria"/>
</dbReference>
<keyword evidence="2" id="KW-0732">Signal</keyword>
<feature type="region of interest" description="Disordered" evidence="1">
    <location>
        <begin position="28"/>
        <end position="72"/>
    </location>
</feature>
<reference evidence="4 5" key="2">
    <citation type="submission" date="2018-06" db="EMBL/GenBank/DDBJ databases">
        <authorList>
            <consortium name="Pathogen Informatics"/>
            <person name="Doyle S."/>
        </authorList>
    </citation>
    <scope>NUCLEOTIDE SEQUENCE [LARGE SCALE GENOMIC DNA]</scope>
    <source>
        <strain evidence="4 5">NCTC10476</strain>
    </source>
</reference>
<evidence type="ECO:0000313" key="4">
    <source>
        <dbReference type="EMBL" id="SUP99910.1"/>
    </source>
</evidence>
<dbReference type="GO" id="GO:0015628">
    <property type="term" value="P:protein secretion by the type II secretion system"/>
    <property type="evidence" value="ECO:0007669"/>
    <property type="project" value="TreeGrafter"/>
</dbReference>
<dbReference type="Gene3D" id="1.10.150.280">
    <property type="entry name" value="AF1531-like domain"/>
    <property type="match status" value="1"/>
</dbReference>
<dbReference type="STRING" id="29486.UGYR_14555"/>
<evidence type="ECO:0000313" key="3">
    <source>
        <dbReference type="EMBL" id="CEK26711.1"/>
    </source>
</evidence>
<gene>
    <name evidence="3" type="ORF">CSF007_4715</name>
    <name evidence="4" type="ORF">NCTC10476_01167</name>
</gene>
<dbReference type="PANTHER" id="PTHR21180">
    <property type="entry name" value="ENDONUCLEASE/EXONUCLEASE/PHOSPHATASE FAMILY DOMAIN-CONTAINING PROTEIN 1"/>
    <property type="match status" value="1"/>
</dbReference>
<dbReference type="EMBL" id="LN681231">
    <property type="protein sequence ID" value="CEK26711.1"/>
    <property type="molecule type" value="Genomic_DNA"/>
</dbReference>
<dbReference type="EMBL" id="UHJG01000001">
    <property type="protein sequence ID" value="SUP99910.1"/>
    <property type="molecule type" value="Genomic_DNA"/>
</dbReference>
<dbReference type="PATRIC" id="fig|29486.44.peg.2323"/>
<feature type="signal peptide" evidence="2">
    <location>
        <begin position="1"/>
        <end position="26"/>
    </location>
</feature>
<feature type="compositionally biased region" description="Low complexity" evidence="1">
    <location>
        <begin position="28"/>
        <end position="37"/>
    </location>
</feature>
<sequence length="132" mass="14406">MNNKGKTLALVLLLASFTAPFTAVMAAPNQPQENQQAKSPKVSHQLADKHRDTSKLKTPSPGSNREASSQIDVNKASAEELAAGLSGIGLKKAQAIVRYREEFGFFSQLEQLLEVSGIGPMFIERNRQKIKI</sequence>
<dbReference type="PANTHER" id="PTHR21180:SF32">
    <property type="entry name" value="ENDONUCLEASE_EXONUCLEASE_PHOSPHATASE FAMILY DOMAIN-CONTAINING PROTEIN 1"/>
    <property type="match status" value="1"/>
</dbReference>
<protein>
    <submittedName>
        <fullName evidence="4">Competence protein ComEA</fullName>
    </submittedName>
    <submittedName>
        <fullName evidence="3">Exported protein</fullName>
    </submittedName>
</protein>
<name>A0A085U5B1_YERRU</name>
<dbReference type="GO" id="GO:0015627">
    <property type="term" value="C:type II protein secretion system complex"/>
    <property type="evidence" value="ECO:0007669"/>
    <property type="project" value="TreeGrafter"/>
</dbReference>
<dbReference type="InterPro" id="IPR004509">
    <property type="entry name" value="Competence_ComEA_HhH"/>
</dbReference>
<feature type="compositionally biased region" description="Basic and acidic residues" evidence="1">
    <location>
        <begin position="46"/>
        <end position="55"/>
    </location>
</feature>
<organism evidence="3">
    <name type="scientific">Yersinia ruckeri</name>
    <dbReference type="NCBI Taxonomy" id="29486"/>
    <lineage>
        <taxon>Bacteria</taxon>
        <taxon>Pseudomonadati</taxon>
        <taxon>Pseudomonadota</taxon>
        <taxon>Gammaproteobacteria</taxon>
        <taxon>Enterobacterales</taxon>
        <taxon>Yersiniaceae</taxon>
        <taxon>Yersinia</taxon>
    </lineage>
</organism>
<dbReference type="InterPro" id="IPR051675">
    <property type="entry name" value="Endo/Exo/Phosphatase_dom_1"/>
</dbReference>
<proteinExistence type="predicted"/>
<dbReference type="Pfam" id="PF12836">
    <property type="entry name" value="HHH_3"/>
    <property type="match status" value="1"/>
</dbReference>
<dbReference type="SUPFAM" id="SSF47781">
    <property type="entry name" value="RuvA domain 2-like"/>
    <property type="match status" value="1"/>
</dbReference>
<feature type="compositionally biased region" description="Polar residues" evidence="1">
    <location>
        <begin position="56"/>
        <end position="72"/>
    </location>
</feature>